<evidence type="ECO:0000313" key="1">
    <source>
        <dbReference type="EMBL" id="RGK77752.1"/>
    </source>
</evidence>
<accession>A0A3E4PCJ4</accession>
<protein>
    <submittedName>
        <fullName evidence="1">Uncharacterized protein</fullName>
    </submittedName>
</protein>
<proteinExistence type="predicted"/>
<dbReference type="GeneID" id="92863567"/>
<dbReference type="RefSeq" id="WP_005331006.1">
    <property type="nucleotide sequence ID" value="NZ_CP102279.1"/>
</dbReference>
<gene>
    <name evidence="2" type="ORF">DXB36_09780</name>
    <name evidence="1" type="ORF">DXC93_16375</name>
</gene>
<name>A0A3E4PCJ4_9FIRM</name>
<evidence type="ECO:0000313" key="4">
    <source>
        <dbReference type="Proteomes" id="UP000261324"/>
    </source>
</evidence>
<dbReference type="AlphaFoldDB" id="A0A3E4PCJ4"/>
<comment type="caution">
    <text evidence="1">The sequence shown here is derived from an EMBL/GenBank/DDBJ whole genome shotgun (WGS) entry which is preliminary data.</text>
</comment>
<reference evidence="3 4" key="1">
    <citation type="submission" date="2018-08" db="EMBL/GenBank/DDBJ databases">
        <title>A genome reference for cultivated species of the human gut microbiota.</title>
        <authorList>
            <person name="Zou Y."/>
            <person name="Xue W."/>
            <person name="Luo G."/>
        </authorList>
    </citation>
    <scope>NUCLEOTIDE SEQUENCE [LARGE SCALE GENOMIC DNA]</scope>
    <source>
        <strain evidence="2 3">OM03-2</strain>
        <strain evidence="1 4">TF09-3</strain>
    </source>
</reference>
<dbReference type="EMBL" id="QSVB01000010">
    <property type="protein sequence ID" value="RGN90342.1"/>
    <property type="molecule type" value="Genomic_DNA"/>
</dbReference>
<sequence>MVEFKEYEGLGYFIDPESDTKQVFIPSPPTMATVKINPRPGIIYVTGGKVKEGYEQLEALKDYAEKNKVGIFCPTSLEAEEISKTYQHIQKSGKVLNIKRNELTVMGDAEHMDAAQEAVDYMVDECDADIDDAEELTI</sequence>
<evidence type="ECO:0000313" key="2">
    <source>
        <dbReference type="EMBL" id="RGN90342.1"/>
    </source>
</evidence>
<dbReference type="Proteomes" id="UP000260841">
    <property type="component" value="Unassembled WGS sequence"/>
</dbReference>
<dbReference type="Proteomes" id="UP000261324">
    <property type="component" value="Unassembled WGS sequence"/>
</dbReference>
<dbReference type="EMBL" id="QSRA01000038">
    <property type="protein sequence ID" value="RGK77752.1"/>
    <property type="molecule type" value="Genomic_DNA"/>
</dbReference>
<organism evidence="1 4">
    <name type="scientific">Dorea formicigenerans</name>
    <dbReference type="NCBI Taxonomy" id="39486"/>
    <lineage>
        <taxon>Bacteria</taxon>
        <taxon>Bacillati</taxon>
        <taxon>Bacillota</taxon>
        <taxon>Clostridia</taxon>
        <taxon>Lachnospirales</taxon>
        <taxon>Lachnospiraceae</taxon>
        <taxon>Dorea</taxon>
    </lineage>
</organism>
<evidence type="ECO:0000313" key="3">
    <source>
        <dbReference type="Proteomes" id="UP000260841"/>
    </source>
</evidence>